<feature type="domain" description="Glycosyltransferase 2-like" evidence="9">
    <location>
        <begin position="10"/>
        <end position="173"/>
    </location>
</feature>
<dbReference type="Proteomes" id="UP000741282">
    <property type="component" value="Unassembled WGS sequence"/>
</dbReference>
<keyword evidence="3 10" id="KW-0808">Transferase</keyword>
<evidence type="ECO:0000256" key="1">
    <source>
        <dbReference type="ARBA" id="ARBA00022475"/>
    </source>
</evidence>
<feature type="transmembrane region" description="Helical" evidence="8">
    <location>
        <begin position="243"/>
        <end position="266"/>
    </location>
</feature>
<evidence type="ECO:0000259" key="9">
    <source>
        <dbReference type="Pfam" id="PF00535"/>
    </source>
</evidence>
<dbReference type="SUPFAM" id="SSF53448">
    <property type="entry name" value="Nucleotide-diphospho-sugar transferases"/>
    <property type="match status" value="1"/>
</dbReference>
<protein>
    <submittedName>
        <fullName evidence="10">Glycosyltransferase</fullName>
        <ecNumber evidence="10">2.4.-.-</ecNumber>
    </submittedName>
</protein>
<keyword evidence="1" id="KW-1003">Cell membrane</keyword>
<evidence type="ECO:0000256" key="2">
    <source>
        <dbReference type="ARBA" id="ARBA00022676"/>
    </source>
</evidence>
<gene>
    <name evidence="10" type="ORF">KC685_01540</name>
</gene>
<evidence type="ECO:0000313" key="11">
    <source>
        <dbReference type="Proteomes" id="UP000741282"/>
    </source>
</evidence>
<keyword evidence="5" id="KW-0448">Lipopolysaccharide biosynthesis</keyword>
<dbReference type="GO" id="GO:0099621">
    <property type="term" value="F:undecaprenyl-phosphate 4-deoxy-4-formamido-L-arabinose transferase activity"/>
    <property type="evidence" value="ECO:0007669"/>
    <property type="project" value="TreeGrafter"/>
</dbReference>
<sequence>MEKNYQYDVSIILPSLNEGESVKVLLEEIYNEMRKLNKSFEIIAIDTPSDNPSYPVYVEYAKKYDNFTGIRLSDRRVAGSGKTVQYMIGFHRAKGRYIIQMDSDYQDNPADIHKFIQKLDEGYDLVVGHKQKRKDGAFYVLQSYVGNAFTRLITGTDVHDMNCGFKGYQSYVAKRLNLKGRWYRYIPSLLQAKGYKITEVPIENRKRIFGKSNFNLKNRIQAGLFDMSVVALYNFFSETPVYLFGWISIISLSLAFVTAICTLIFWGGELSILLGVATLMLGFFAGVSLLFGVMIEFIRMSSRTEITEYGIRDIVTGQQADR</sequence>
<dbReference type="GO" id="GO:0005886">
    <property type="term" value="C:plasma membrane"/>
    <property type="evidence" value="ECO:0007669"/>
    <property type="project" value="TreeGrafter"/>
</dbReference>
<comment type="caution">
    <text evidence="10">The sequence shown here is derived from an EMBL/GenBank/DDBJ whole genome shotgun (WGS) entry which is preliminary data.</text>
</comment>
<keyword evidence="4 8" id="KW-0812">Transmembrane</keyword>
<name>A0A955I4Q1_9BACT</name>
<dbReference type="PANTHER" id="PTHR48090">
    <property type="entry name" value="UNDECAPRENYL-PHOSPHATE 4-DEOXY-4-FORMAMIDO-L-ARABINOSE TRANSFERASE-RELATED"/>
    <property type="match status" value="1"/>
</dbReference>
<reference evidence="10" key="1">
    <citation type="submission" date="2020-04" db="EMBL/GenBank/DDBJ databases">
        <authorList>
            <person name="Zhang T."/>
        </authorList>
    </citation>
    <scope>NUCLEOTIDE SEQUENCE</scope>
    <source>
        <strain evidence="10">HKST-UBA17</strain>
    </source>
</reference>
<dbReference type="EC" id="2.4.-.-" evidence="10"/>
<dbReference type="EMBL" id="JAGQLN010000004">
    <property type="protein sequence ID" value="MCA9376583.1"/>
    <property type="molecule type" value="Genomic_DNA"/>
</dbReference>
<keyword evidence="6 8" id="KW-1133">Transmembrane helix</keyword>
<dbReference type="PANTHER" id="PTHR48090:SF3">
    <property type="entry name" value="UNDECAPRENYL-PHOSPHATE 4-DEOXY-4-FORMAMIDO-L-ARABINOSE TRANSFERASE"/>
    <property type="match status" value="1"/>
</dbReference>
<organism evidence="10 11">
    <name type="scientific">Candidatus Dojkabacteria bacterium</name>
    <dbReference type="NCBI Taxonomy" id="2099670"/>
    <lineage>
        <taxon>Bacteria</taxon>
        <taxon>Candidatus Dojkabacteria</taxon>
    </lineage>
</organism>
<dbReference type="Pfam" id="PF00535">
    <property type="entry name" value="Glycos_transf_2"/>
    <property type="match status" value="1"/>
</dbReference>
<evidence type="ECO:0000256" key="3">
    <source>
        <dbReference type="ARBA" id="ARBA00022679"/>
    </source>
</evidence>
<dbReference type="Gene3D" id="3.90.550.10">
    <property type="entry name" value="Spore Coat Polysaccharide Biosynthesis Protein SpsA, Chain A"/>
    <property type="match status" value="1"/>
</dbReference>
<evidence type="ECO:0000256" key="5">
    <source>
        <dbReference type="ARBA" id="ARBA00022985"/>
    </source>
</evidence>
<accession>A0A955I4Q1</accession>
<dbReference type="AlphaFoldDB" id="A0A955I4Q1"/>
<evidence type="ECO:0000256" key="8">
    <source>
        <dbReference type="SAM" id="Phobius"/>
    </source>
</evidence>
<feature type="transmembrane region" description="Helical" evidence="8">
    <location>
        <begin position="272"/>
        <end position="295"/>
    </location>
</feature>
<keyword evidence="2 10" id="KW-0328">Glycosyltransferase</keyword>
<dbReference type="InterPro" id="IPR029044">
    <property type="entry name" value="Nucleotide-diphossugar_trans"/>
</dbReference>
<keyword evidence="7 8" id="KW-0472">Membrane</keyword>
<dbReference type="InterPro" id="IPR001173">
    <property type="entry name" value="Glyco_trans_2-like"/>
</dbReference>
<evidence type="ECO:0000256" key="6">
    <source>
        <dbReference type="ARBA" id="ARBA00022989"/>
    </source>
</evidence>
<proteinExistence type="predicted"/>
<reference evidence="10" key="2">
    <citation type="journal article" date="2021" name="Microbiome">
        <title>Successional dynamics and alternative stable states in a saline activated sludge microbial community over 9 years.</title>
        <authorList>
            <person name="Wang Y."/>
            <person name="Ye J."/>
            <person name="Ju F."/>
            <person name="Liu L."/>
            <person name="Boyd J.A."/>
            <person name="Deng Y."/>
            <person name="Parks D.H."/>
            <person name="Jiang X."/>
            <person name="Yin X."/>
            <person name="Woodcroft B.J."/>
            <person name="Tyson G.W."/>
            <person name="Hugenholtz P."/>
            <person name="Polz M.F."/>
            <person name="Zhang T."/>
        </authorList>
    </citation>
    <scope>NUCLEOTIDE SEQUENCE</scope>
    <source>
        <strain evidence="10">HKST-UBA17</strain>
    </source>
</reference>
<evidence type="ECO:0000256" key="7">
    <source>
        <dbReference type="ARBA" id="ARBA00023136"/>
    </source>
</evidence>
<evidence type="ECO:0000256" key="4">
    <source>
        <dbReference type="ARBA" id="ARBA00022692"/>
    </source>
</evidence>
<dbReference type="InterPro" id="IPR050256">
    <property type="entry name" value="Glycosyltransferase_2"/>
</dbReference>
<dbReference type="GO" id="GO:0009103">
    <property type="term" value="P:lipopolysaccharide biosynthetic process"/>
    <property type="evidence" value="ECO:0007669"/>
    <property type="project" value="UniProtKB-KW"/>
</dbReference>
<evidence type="ECO:0000313" key="10">
    <source>
        <dbReference type="EMBL" id="MCA9376583.1"/>
    </source>
</evidence>